<keyword evidence="2" id="KW-1185">Reference proteome</keyword>
<comment type="caution">
    <text evidence="1">The sequence shown here is derived from an EMBL/GenBank/DDBJ whole genome shotgun (WGS) entry which is preliminary data.</text>
</comment>
<dbReference type="Pfam" id="PF19193">
    <property type="entry name" value="Tectonin"/>
    <property type="match status" value="1"/>
</dbReference>
<dbReference type="EMBL" id="CACRXK020018726">
    <property type="protein sequence ID" value="CAB4032823.1"/>
    <property type="molecule type" value="Genomic_DNA"/>
</dbReference>
<dbReference type="SUPFAM" id="SSF50370">
    <property type="entry name" value="Ricin B-like lectins"/>
    <property type="match status" value="1"/>
</dbReference>
<protein>
    <submittedName>
        <fullName evidence="1">Uncharacterized protein</fullName>
    </submittedName>
</protein>
<dbReference type="Gene3D" id="2.80.10.50">
    <property type="match status" value="1"/>
</dbReference>
<dbReference type="AlphaFoldDB" id="A0A7D9JNX6"/>
<dbReference type="PROSITE" id="PS50231">
    <property type="entry name" value="RICIN_B_LECTIN"/>
    <property type="match status" value="1"/>
</dbReference>
<organism evidence="1 2">
    <name type="scientific">Paramuricea clavata</name>
    <name type="common">Red gorgonian</name>
    <name type="synonym">Violescent sea-whip</name>
    <dbReference type="NCBI Taxonomy" id="317549"/>
    <lineage>
        <taxon>Eukaryota</taxon>
        <taxon>Metazoa</taxon>
        <taxon>Cnidaria</taxon>
        <taxon>Anthozoa</taxon>
        <taxon>Octocorallia</taxon>
        <taxon>Malacalcyonacea</taxon>
        <taxon>Plexauridae</taxon>
        <taxon>Paramuricea</taxon>
    </lineage>
</organism>
<dbReference type="CDD" id="cd23385">
    <property type="entry name" value="beta-trefoil_Ricin_MRC-like"/>
    <property type="match status" value="1"/>
</dbReference>
<name>A0A7D9JNX6_PARCT</name>
<dbReference type="Proteomes" id="UP001152795">
    <property type="component" value="Unassembled WGS sequence"/>
</dbReference>
<sequence length="317" mass="35113">MLSLTGDVLILVDASDSIQLENSLYRKCLTHDGAGNPAVGKACDPDDPNQEWRWIEHLILQNIGSGHCLEGFSTQPNFRMQECDFLSKQQHFTCIFNFIRGDTNVCLDDSTLQMISGSDTTVHESQCKWKIFGASNDRSICNTTTETRKWWRLTLNRALDVSSGLSPLIMFAKKNSIPNMFMLDSTGKEQNLNGGLNILSVAPHAVWGINSLFALYVVEQEYLAFGSDHAPWTKIGDSYKFLDFSVPGKGFVVKTNEQFCVRLGITENNPIGEGWSCQPSSETIQHFSCGVTGCFAIIGGILHFRQGITDSVPLGQV</sequence>
<gene>
    <name evidence="1" type="ORF">PACLA_8A017059</name>
</gene>
<dbReference type="InterPro" id="IPR006624">
    <property type="entry name" value="Beta-propeller_rpt_TECPR"/>
</dbReference>
<evidence type="ECO:0000313" key="2">
    <source>
        <dbReference type="Proteomes" id="UP001152795"/>
    </source>
</evidence>
<evidence type="ECO:0000313" key="1">
    <source>
        <dbReference type="EMBL" id="CAB4032823.1"/>
    </source>
</evidence>
<accession>A0A7D9JNX6</accession>
<dbReference type="InterPro" id="IPR035992">
    <property type="entry name" value="Ricin_B-like_lectins"/>
</dbReference>
<reference evidence="1" key="1">
    <citation type="submission" date="2020-04" db="EMBL/GenBank/DDBJ databases">
        <authorList>
            <person name="Alioto T."/>
            <person name="Alioto T."/>
            <person name="Gomez Garrido J."/>
        </authorList>
    </citation>
    <scope>NUCLEOTIDE SEQUENCE</scope>
    <source>
        <strain evidence="1">A484AB</strain>
    </source>
</reference>
<proteinExistence type="predicted"/>